<comment type="caution">
    <text evidence="1">The sequence shown here is derived from an EMBL/GenBank/DDBJ whole genome shotgun (WGS) entry which is preliminary data.</text>
</comment>
<name>A0AAW8AL29_KLEPN</name>
<evidence type="ECO:0000313" key="1">
    <source>
        <dbReference type="EMBL" id="MDP0971344.1"/>
    </source>
</evidence>
<protein>
    <submittedName>
        <fullName evidence="1">Uncharacterized protein</fullName>
    </submittedName>
</protein>
<sequence length="76" mass="8011">MATKLADLAHPQANYSMQALKAGAQFFFWARLVDRTGNVGPFYPVGNGVMGMASADAAPVLDLIAGQIGRTELGKD</sequence>
<dbReference type="Proteomes" id="UP001244490">
    <property type="component" value="Unassembled WGS sequence"/>
</dbReference>
<accession>A0AAW8AL29</accession>
<dbReference type="AlphaFoldDB" id="A0AAW8AL29"/>
<dbReference type="EMBL" id="JAUUIA010000629">
    <property type="protein sequence ID" value="MDP0971344.1"/>
    <property type="molecule type" value="Genomic_DNA"/>
</dbReference>
<gene>
    <name evidence="1" type="ORF">Q6294_30860</name>
</gene>
<evidence type="ECO:0000313" key="2">
    <source>
        <dbReference type="Proteomes" id="UP001244490"/>
    </source>
</evidence>
<organism evidence="1 2">
    <name type="scientific">Klebsiella pneumoniae</name>
    <dbReference type="NCBI Taxonomy" id="573"/>
    <lineage>
        <taxon>Bacteria</taxon>
        <taxon>Pseudomonadati</taxon>
        <taxon>Pseudomonadota</taxon>
        <taxon>Gammaproteobacteria</taxon>
        <taxon>Enterobacterales</taxon>
        <taxon>Enterobacteriaceae</taxon>
        <taxon>Klebsiella/Raoultella group</taxon>
        <taxon>Klebsiella</taxon>
        <taxon>Klebsiella pneumoniae complex</taxon>
    </lineage>
</organism>
<reference evidence="1" key="1">
    <citation type="submission" date="2023-07" db="EMBL/GenBank/DDBJ databases">
        <authorList>
            <person name="Peng Z."/>
        </authorList>
    </citation>
    <scope>NUCLEOTIDE SEQUENCE</scope>
    <source>
        <strain evidence="1">KP219</strain>
    </source>
</reference>
<proteinExistence type="predicted"/>
<feature type="non-terminal residue" evidence="1">
    <location>
        <position position="76"/>
    </location>
</feature>